<evidence type="ECO:0000256" key="4">
    <source>
        <dbReference type="SAM" id="MobiDB-lite"/>
    </source>
</evidence>
<feature type="compositionally biased region" description="Low complexity" evidence="4">
    <location>
        <begin position="46"/>
        <end position="61"/>
    </location>
</feature>
<dbReference type="AlphaFoldDB" id="A0A9K3PLR9"/>
<feature type="region of interest" description="Disordered" evidence="4">
    <location>
        <begin position="37"/>
        <end position="76"/>
    </location>
</feature>
<feature type="repeat" description="ANK" evidence="3">
    <location>
        <begin position="284"/>
        <end position="316"/>
    </location>
</feature>
<keyword evidence="2 3" id="KW-0040">ANK repeat</keyword>
<dbReference type="OrthoDB" id="46760at2759"/>
<dbReference type="PROSITE" id="PS51228">
    <property type="entry name" value="ACB_2"/>
    <property type="match status" value="1"/>
</dbReference>
<keyword evidence="7" id="KW-1185">Reference proteome</keyword>
<keyword evidence="1" id="KW-0677">Repeat</keyword>
<dbReference type="InterPro" id="IPR000582">
    <property type="entry name" value="Acyl-CoA-binding_protein"/>
</dbReference>
<reference evidence="6" key="1">
    <citation type="journal article" date="2021" name="Sci. Rep.">
        <title>Diploid genomic architecture of Nitzschia inconspicua, an elite biomass production diatom.</title>
        <authorList>
            <person name="Oliver A."/>
            <person name="Podell S."/>
            <person name="Pinowska A."/>
            <person name="Traller J.C."/>
            <person name="Smith S.R."/>
            <person name="McClure R."/>
            <person name="Beliaev A."/>
            <person name="Bohutskyi P."/>
            <person name="Hill E.A."/>
            <person name="Rabines A."/>
            <person name="Zheng H."/>
            <person name="Allen L.Z."/>
            <person name="Kuo A."/>
            <person name="Grigoriev I.V."/>
            <person name="Allen A.E."/>
            <person name="Hazlebeck D."/>
            <person name="Allen E.E."/>
        </authorList>
    </citation>
    <scope>NUCLEOTIDE SEQUENCE</scope>
    <source>
        <strain evidence="6">Hildebrandi</strain>
    </source>
</reference>
<dbReference type="PROSITE" id="PS50088">
    <property type="entry name" value="ANK_REPEAT"/>
    <property type="match status" value="3"/>
</dbReference>
<feature type="repeat" description="ANK" evidence="3">
    <location>
        <begin position="251"/>
        <end position="283"/>
    </location>
</feature>
<name>A0A9K3PLR9_9STRA</name>
<evidence type="ECO:0000256" key="3">
    <source>
        <dbReference type="PROSITE-ProRule" id="PRU00023"/>
    </source>
</evidence>
<evidence type="ECO:0000256" key="2">
    <source>
        <dbReference type="ARBA" id="ARBA00023043"/>
    </source>
</evidence>
<sequence>MNSSNKSTTSWLPTILLGAAVAVSAIAITAFTKTFSATNKEHQSRTTRPSSSSPSSTKTKTNSLRLQEVDNNDNKNNESLVQARFQTCVELMGPQLKALPQKTQLQYYGLFKQGALGDVTDYQPDMPPAYDLVATAKYQAWKSRTGLSRVAAMQEYIDKVVQFEYVKSIGGGDDDDDDDNDLEGDAVMDVMGMGNKPSTLVHDYDNNNDADYAQEDAEFPLHAAAREGQLEKLQSLLSSAGADETNRVDSSGQTPLHLAADRGYTECMKALILAGANVHAVDSEGISVLQAAVISGSVECCRILLSLGCDPHQTDNDGDSPWDAAQDDPNIKILMEQHQRTPIVLEDSQFVNELKNNQRGIVIPSPAPRNNPKVNVDVRAEMKRLESPIAFDLDDDGDM</sequence>
<dbReference type="Pfam" id="PF00887">
    <property type="entry name" value="ACBP"/>
    <property type="match status" value="1"/>
</dbReference>
<gene>
    <name evidence="6" type="ORF">IV203_010791</name>
</gene>
<dbReference type="GO" id="GO:0004842">
    <property type="term" value="F:ubiquitin-protein transferase activity"/>
    <property type="evidence" value="ECO:0007669"/>
    <property type="project" value="TreeGrafter"/>
</dbReference>
<dbReference type="PANTHER" id="PTHR24171">
    <property type="entry name" value="ANKYRIN REPEAT DOMAIN-CONTAINING PROTEIN 39-RELATED"/>
    <property type="match status" value="1"/>
</dbReference>
<accession>A0A9K3PLR9</accession>
<comment type="caution">
    <text evidence="6">The sequence shown here is derived from an EMBL/GenBank/DDBJ whole genome shotgun (WGS) entry which is preliminary data.</text>
</comment>
<dbReference type="EMBL" id="JAGRRH010000018">
    <property type="protein sequence ID" value="KAG7351431.1"/>
    <property type="molecule type" value="Genomic_DNA"/>
</dbReference>
<dbReference type="GO" id="GO:0085020">
    <property type="term" value="P:protein K6-linked ubiquitination"/>
    <property type="evidence" value="ECO:0007669"/>
    <property type="project" value="TreeGrafter"/>
</dbReference>
<dbReference type="GO" id="GO:0000062">
    <property type="term" value="F:fatty-acyl-CoA binding"/>
    <property type="evidence" value="ECO:0007669"/>
    <property type="project" value="InterPro"/>
</dbReference>
<dbReference type="Pfam" id="PF12796">
    <property type="entry name" value="Ank_2"/>
    <property type="match status" value="1"/>
</dbReference>
<dbReference type="InterPro" id="IPR002110">
    <property type="entry name" value="Ankyrin_rpt"/>
</dbReference>
<evidence type="ECO:0000313" key="6">
    <source>
        <dbReference type="EMBL" id="KAG7351431.1"/>
    </source>
</evidence>
<dbReference type="PANTHER" id="PTHR24171:SF8">
    <property type="entry name" value="BRCA1-ASSOCIATED RING DOMAIN PROTEIN 1"/>
    <property type="match status" value="1"/>
</dbReference>
<proteinExistence type="predicted"/>
<evidence type="ECO:0000313" key="7">
    <source>
        <dbReference type="Proteomes" id="UP000693970"/>
    </source>
</evidence>
<feature type="repeat" description="ANK" evidence="3">
    <location>
        <begin position="216"/>
        <end position="249"/>
    </location>
</feature>
<dbReference type="Proteomes" id="UP000693970">
    <property type="component" value="Unassembled WGS sequence"/>
</dbReference>
<feature type="domain" description="ACB" evidence="5">
    <location>
        <begin position="81"/>
        <end position="171"/>
    </location>
</feature>
<reference evidence="6" key="2">
    <citation type="submission" date="2021-04" db="EMBL/GenBank/DDBJ databases">
        <authorList>
            <person name="Podell S."/>
        </authorList>
    </citation>
    <scope>NUCLEOTIDE SEQUENCE</scope>
    <source>
        <strain evidence="6">Hildebrandi</strain>
    </source>
</reference>
<evidence type="ECO:0000256" key="1">
    <source>
        <dbReference type="ARBA" id="ARBA00022737"/>
    </source>
</evidence>
<dbReference type="SMART" id="SM00248">
    <property type="entry name" value="ANK"/>
    <property type="match status" value="3"/>
</dbReference>
<dbReference type="PROSITE" id="PS50297">
    <property type="entry name" value="ANK_REP_REGION"/>
    <property type="match status" value="2"/>
</dbReference>
<organism evidence="6 7">
    <name type="scientific">Nitzschia inconspicua</name>
    <dbReference type="NCBI Taxonomy" id="303405"/>
    <lineage>
        <taxon>Eukaryota</taxon>
        <taxon>Sar</taxon>
        <taxon>Stramenopiles</taxon>
        <taxon>Ochrophyta</taxon>
        <taxon>Bacillariophyta</taxon>
        <taxon>Bacillariophyceae</taxon>
        <taxon>Bacillariophycidae</taxon>
        <taxon>Bacillariales</taxon>
        <taxon>Bacillariaceae</taxon>
        <taxon>Nitzschia</taxon>
    </lineage>
</organism>
<evidence type="ECO:0000259" key="5">
    <source>
        <dbReference type="PROSITE" id="PS51228"/>
    </source>
</evidence>
<protein>
    <submittedName>
        <fullName evidence="6">Ankyrin repeat domain protein</fullName>
    </submittedName>
</protein>